<dbReference type="EMBL" id="GBRH01274230">
    <property type="protein sequence ID" value="JAD23665.1"/>
    <property type="molecule type" value="Transcribed_RNA"/>
</dbReference>
<protein>
    <submittedName>
        <fullName evidence="1">Uncharacterized protein</fullName>
    </submittedName>
</protein>
<proteinExistence type="predicted"/>
<evidence type="ECO:0000313" key="1">
    <source>
        <dbReference type="EMBL" id="JAD23665.1"/>
    </source>
</evidence>
<name>A0A0A8YER1_ARUDO</name>
<reference evidence="1" key="2">
    <citation type="journal article" date="2015" name="Data Brief">
        <title>Shoot transcriptome of the giant reed, Arundo donax.</title>
        <authorList>
            <person name="Barrero R.A."/>
            <person name="Guerrero F.D."/>
            <person name="Moolhuijzen P."/>
            <person name="Goolsby J.A."/>
            <person name="Tidwell J."/>
            <person name="Bellgard S.E."/>
            <person name="Bellgard M.I."/>
        </authorList>
    </citation>
    <scope>NUCLEOTIDE SEQUENCE</scope>
    <source>
        <tissue evidence="1">Shoot tissue taken approximately 20 cm above the soil surface</tissue>
    </source>
</reference>
<organism evidence="1">
    <name type="scientific">Arundo donax</name>
    <name type="common">Giant reed</name>
    <name type="synonym">Donax arundinaceus</name>
    <dbReference type="NCBI Taxonomy" id="35708"/>
    <lineage>
        <taxon>Eukaryota</taxon>
        <taxon>Viridiplantae</taxon>
        <taxon>Streptophyta</taxon>
        <taxon>Embryophyta</taxon>
        <taxon>Tracheophyta</taxon>
        <taxon>Spermatophyta</taxon>
        <taxon>Magnoliopsida</taxon>
        <taxon>Liliopsida</taxon>
        <taxon>Poales</taxon>
        <taxon>Poaceae</taxon>
        <taxon>PACMAD clade</taxon>
        <taxon>Arundinoideae</taxon>
        <taxon>Arundineae</taxon>
        <taxon>Arundo</taxon>
    </lineage>
</organism>
<reference evidence="1" key="1">
    <citation type="submission" date="2014-09" db="EMBL/GenBank/DDBJ databases">
        <authorList>
            <person name="Magalhaes I.L.F."/>
            <person name="Oliveira U."/>
            <person name="Santos F.R."/>
            <person name="Vidigal T.H.D.A."/>
            <person name="Brescovit A.D."/>
            <person name="Santos A.J."/>
        </authorList>
    </citation>
    <scope>NUCLEOTIDE SEQUENCE</scope>
    <source>
        <tissue evidence="1">Shoot tissue taken approximately 20 cm above the soil surface</tissue>
    </source>
</reference>
<sequence length="27" mass="3117">MIFFPTPCARYSLLYSRSPIPMAQTPK</sequence>
<dbReference type="AlphaFoldDB" id="A0A0A8YER1"/>
<accession>A0A0A8YER1</accession>